<dbReference type="STRING" id="68170.GCA_000974445_09224"/>
<feature type="domain" description="Metallo-beta-lactamase" evidence="1">
    <location>
        <begin position="7"/>
        <end position="172"/>
    </location>
</feature>
<comment type="caution">
    <text evidence="2">The sequence shown here is derived from an EMBL/GenBank/DDBJ whole genome shotgun (WGS) entry which is preliminary data.</text>
</comment>
<dbReference type="EMBL" id="JYJG01000004">
    <property type="protein sequence ID" value="KJK53019.1"/>
    <property type="molecule type" value="Genomic_DNA"/>
</dbReference>
<dbReference type="RefSeq" id="WP_045309487.1">
    <property type="nucleotide sequence ID" value="NZ_JYJG01000004.1"/>
</dbReference>
<accession>A0A0F0HBJ3</accession>
<evidence type="ECO:0000313" key="2">
    <source>
        <dbReference type="EMBL" id="KJK53019.1"/>
    </source>
</evidence>
<name>A0A0F0HBJ3_LENAE</name>
<dbReference type="Proteomes" id="UP000033393">
    <property type="component" value="Unassembled WGS sequence"/>
</dbReference>
<dbReference type="AlphaFoldDB" id="A0A0F0HBJ3"/>
<dbReference type="PATRIC" id="fig|68170.10.peg.3438"/>
<reference evidence="2 3" key="1">
    <citation type="submission" date="2015-02" db="EMBL/GenBank/DDBJ databases">
        <authorList>
            <person name="Ju K.-S."/>
            <person name="Doroghazi J.R."/>
            <person name="Metcalf W."/>
        </authorList>
    </citation>
    <scope>NUCLEOTIDE SEQUENCE [LARGE SCALE GENOMIC DNA]</scope>
    <source>
        <strain evidence="2 3">NRRL B-16140</strain>
    </source>
</reference>
<evidence type="ECO:0000313" key="3">
    <source>
        <dbReference type="Proteomes" id="UP000033393"/>
    </source>
</evidence>
<dbReference type="Pfam" id="PF13483">
    <property type="entry name" value="Lactamase_B_3"/>
    <property type="match status" value="1"/>
</dbReference>
<dbReference type="SUPFAM" id="SSF56281">
    <property type="entry name" value="Metallo-hydrolase/oxidoreductase"/>
    <property type="match status" value="1"/>
</dbReference>
<dbReference type="PANTHER" id="PTHR43546:SF3">
    <property type="entry name" value="UPF0173 METAL-DEPENDENT HYDROLASE MJ1163"/>
    <property type="match status" value="1"/>
</dbReference>
<keyword evidence="3" id="KW-1185">Reference proteome</keyword>
<dbReference type="InterPro" id="IPR001279">
    <property type="entry name" value="Metallo-B-lactamas"/>
</dbReference>
<dbReference type="PANTHER" id="PTHR43546">
    <property type="entry name" value="UPF0173 METAL-DEPENDENT HYDROLASE MJ1163-RELATED"/>
    <property type="match status" value="1"/>
</dbReference>
<gene>
    <name evidence="2" type="ORF">UK23_01375</name>
</gene>
<organism evidence="2 3">
    <name type="scientific">Lentzea aerocolonigenes</name>
    <name type="common">Lechevalieria aerocolonigenes</name>
    <name type="synonym">Saccharothrix aerocolonigenes</name>
    <dbReference type="NCBI Taxonomy" id="68170"/>
    <lineage>
        <taxon>Bacteria</taxon>
        <taxon>Bacillati</taxon>
        <taxon>Actinomycetota</taxon>
        <taxon>Actinomycetes</taxon>
        <taxon>Pseudonocardiales</taxon>
        <taxon>Pseudonocardiaceae</taxon>
        <taxon>Lentzea</taxon>
    </lineage>
</organism>
<evidence type="ECO:0000259" key="1">
    <source>
        <dbReference type="SMART" id="SM00849"/>
    </source>
</evidence>
<dbReference type="OrthoDB" id="3190691at2"/>
<dbReference type="InterPro" id="IPR036866">
    <property type="entry name" value="RibonucZ/Hydroxyglut_hydro"/>
</dbReference>
<proteinExistence type="predicted"/>
<dbReference type="InterPro" id="IPR050114">
    <property type="entry name" value="UPF0173_UPF0282_UlaG_hydrolase"/>
</dbReference>
<protein>
    <submittedName>
        <fullName evidence="2">Beta-lactamase</fullName>
    </submittedName>
</protein>
<sequence length="207" mass="22368">MRVVHFGHACVLLDTGSTRILIDPGTFSAGFEDVQDLDAVLITHQHYDHLDTERLPALLARNPQAQLIVDEGSAPSVENPTVAQPGDVIKVGDTTVKVVGGKHAMIHQDIPIVPNTAYVVGDGAFYHPGDSLFVPDEDVDVLGLPSGAPWLRLGEAVDFMRAIKPRVAVPIHEKLLSMPQNAYALFDMLKPEGTEVRPLTPSEETAV</sequence>
<dbReference type="SMART" id="SM00849">
    <property type="entry name" value="Lactamase_B"/>
    <property type="match status" value="1"/>
</dbReference>
<dbReference type="Gene3D" id="3.60.15.10">
    <property type="entry name" value="Ribonuclease Z/Hydroxyacylglutathione hydrolase-like"/>
    <property type="match status" value="1"/>
</dbReference>